<dbReference type="SMART" id="SM00176">
    <property type="entry name" value="RAN"/>
    <property type="match status" value="1"/>
</dbReference>
<dbReference type="AlphaFoldDB" id="A0AAW0EG40"/>
<feature type="signal peptide" evidence="5">
    <location>
        <begin position="1"/>
        <end position="20"/>
    </location>
</feature>
<dbReference type="Gene3D" id="3.40.50.300">
    <property type="entry name" value="P-loop containing nucleotide triphosphate hydrolases"/>
    <property type="match status" value="1"/>
</dbReference>
<feature type="region of interest" description="Disordered" evidence="4">
    <location>
        <begin position="106"/>
        <end position="154"/>
    </location>
</feature>
<feature type="compositionally biased region" description="Low complexity" evidence="4">
    <location>
        <begin position="713"/>
        <end position="724"/>
    </location>
</feature>
<evidence type="ECO:0000313" key="8">
    <source>
        <dbReference type="Proteomes" id="UP001362999"/>
    </source>
</evidence>
<dbReference type="SMART" id="SM00175">
    <property type="entry name" value="RAB"/>
    <property type="match status" value="1"/>
</dbReference>
<keyword evidence="2" id="KW-0547">Nucleotide-binding</keyword>
<dbReference type="GO" id="GO:0016829">
    <property type="term" value="F:lyase activity"/>
    <property type="evidence" value="ECO:0007669"/>
    <property type="project" value="UniProtKB-KW"/>
</dbReference>
<dbReference type="SMART" id="SM00173">
    <property type="entry name" value="RAS"/>
    <property type="match status" value="1"/>
</dbReference>
<evidence type="ECO:0000256" key="5">
    <source>
        <dbReference type="SAM" id="SignalP"/>
    </source>
</evidence>
<evidence type="ECO:0000256" key="1">
    <source>
        <dbReference type="ARBA" id="ARBA00022729"/>
    </source>
</evidence>
<keyword evidence="1 5" id="KW-0732">Signal</keyword>
<accession>A0AAW0EG40</accession>
<dbReference type="InterPro" id="IPR008929">
    <property type="entry name" value="Chondroitin_lyas"/>
</dbReference>
<dbReference type="PROSITE" id="PS51419">
    <property type="entry name" value="RAB"/>
    <property type="match status" value="1"/>
</dbReference>
<dbReference type="SMART" id="SM00174">
    <property type="entry name" value="RHO"/>
    <property type="match status" value="1"/>
</dbReference>
<dbReference type="InterPro" id="IPR005225">
    <property type="entry name" value="Small_GTP-bd"/>
</dbReference>
<dbReference type="Pfam" id="PF00071">
    <property type="entry name" value="Ras"/>
    <property type="match status" value="1"/>
</dbReference>
<dbReference type="Proteomes" id="UP001362999">
    <property type="component" value="Unassembled WGS sequence"/>
</dbReference>
<dbReference type="FunFam" id="3.40.50.300:FF:000808">
    <property type="entry name" value="Small GTP-binding protein, putative"/>
    <property type="match status" value="1"/>
</dbReference>
<dbReference type="GO" id="GO:0005525">
    <property type="term" value="F:GTP binding"/>
    <property type="evidence" value="ECO:0007669"/>
    <property type="project" value="InterPro"/>
</dbReference>
<dbReference type="Gene3D" id="1.50.10.100">
    <property type="entry name" value="Chondroitin AC/alginate lyase"/>
    <property type="match status" value="2"/>
</dbReference>
<dbReference type="PANTHER" id="PTHR47978">
    <property type="match status" value="1"/>
</dbReference>
<feature type="compositionally biased region" description="Low complexity" evidence="4">
    <location>
        <begin position="801"/>
        <end position="814"/>
    </location>
</feature>
<dbReference type="Pfam" id="PF05426">
    <property type="entry name" value="Alginate_lyase"/>
    <property type="match status" value="1"/>
</dbReference>
<feature type="compositionally biased region" description="Polar residues" evidence="4">
    <location>
        <begin position="815"/>
        <end position="824"/>
    </location>
</feature>
<dbReference type="InterPro" id="IPR001806">
    <property type="entry name" value="Small_GTPase"/>
</dbReference>
<dbReference type="InterPro" id="IPR008397">
    <property type="entry name" value="Alginate_lyase_dom"/>
</dbReference>
<gene>
    <name evidence="7" type="ORF">R3P38DRAFT_3383004</name>
</gene>
<feature type="region of interest" description="Disordered" evidence="4">
    <location>
        <begin position="713"/>
        <end position="756"/>
    </location>
</feature>
<name>A0AAW0EG40_9AGAR</name>
<keyword evidence="3 7" id="KW-0456">Lyase</keyword>
<sequence>MPFSPPLLFTLLALAGSIVADPTDWVNIDYVCKQSLSPSSQSTTNAKSAIVQGASSTARKGPWSVTNSKDVVPPSGDFHDYLSWAPYHWPNCNWCKSSKGGNVHLAHNGTDNNSASKSPPSNDDNDGEDDSNDDDDNYQDEAVDQPSSFPAVYHRMTRRRRAFQDSIEPSMSVAAVVVPGPQAPLGGALPSVTLPSPYLSATHTTTSMGIAPTSAPPQAAAKTTAKTSSCTPSPTKTLPPSATWTTCPYVVRDGKVNPDVRTLNGPAAINAASQSIHFNAMAFARTNSSAYIKNVVNFVQTFFLSPSTKMNPHMKFGQVVRGPGSKGQQGTFTGILDLRGMVKIANAIGILRVADTRTQYWTVNVDQAMSQWTSDYVNWLTTSPLGKSTASKANNHRTFYTAQVAATKMLMGDNAGARKILDDFFQGPFMEQIAASGEQPLEAVRTRPFHYRCFNLEALITNAKLGDQLGKNYWTAKSKYGATLQTAVNFAMKQDPKGEDVTELAPHVAAIAAAFGDSDGKYTAFLKKAEPKYQSLPFWYYDQPDAFKQSPRAQQHRREDIQVQNVSLTPSFKYTCPCLVLPEASGSVDKSVQVKLVLLGEAAVGKSSVVLRFVSNEFQANKEPTIGAAFLTQKCRLEDRVLRYEIWDTAGQERFHSLAPMYYRNAQAAVVVYDVTKATSLEKAKSWVKELQRQANPNIVIALAGNKVDLVQTSASSPGAPASSESEDEADDATATPGETPGSGEPESLRQVPREEAQAYATEAGLLFFETSAKTGEGIVDIFTEIAKKIPIEHILAATRGTGRPGAAGARSGSQPEGNVNLDSATKPKEACNC</sequence>
<dbReference type="NCBIfam" id="TIGR00231">
    <property type="entry name" value="small_GTP"/>
    <property type="match status" value="1"/>
</dbReference>
<organism evidence="7 8">
    <name type="scientific">Favolaschia claudopus</name>
    <dbReference type="NCBI Taxonomy" id="2862362"/>
    <lineage>
        <taxon>Eukaryota</taxon>
        <taxon>Fungi</taxon>
        <taxon>Dikarya</taxon>
        <taxon>Basidiomycota</taxon>
        <taxon>Agaricomycotina</taxon>
        <taxon>Agaricomycetes</taxon>
        <taxon>Agaricomycetidae</taxon>
        <taxon>Agaricales</taxon>
        <taxon>Marasmiineae</taxon>
        <taxon>Mycenaceae</taxon>
        <taxon>Favolaschia</taxon>
    </lineage>
</organism>
<feature type="compositionally biased region" description="Polar residues" evidence="4">
    <location>
        <begin position="109"/>
        <end position="121"/>
    </location>
</feature>
<reference evidence="7 8" key="1">
    <citation type="journal article" date="2024" name="J Genomics">
        <title>Draft genome sequencing and assembly of Favolaschia claudopus CIRM-BRFM 2984 isolated from oak limbs.</title>
        <authorList>
            <person name="Navarro D."/>
            <person name="Drula E."/>
            <person name="Chaduli D."/>
            <person name="Cazenave R."/>
            <person name="Ahrendt S."/>
            <person name="Wang J."/>
            <person name="Lipzen A."/>
            <person name="Daum C."/>
            <person name="Barry K."/>
            <person name="Grigoriev I.V."/>
            <person name="Favel A."/>
            <person name="Rosso M.N."/>
            <person name="Martin F."/>
        </authorList>
    </citation>
    <scope>NUCLEOTIDE SEQUENCE [LARGE SCALE GENOMIC DNA]</scope>
    <source>
        <strain evidence="7 8">CIRM-BRFM 2984</strain>
    </source>
</reference>
<evidence type="ECO:0000259" key="6">
    <source>
        <dbReference type="Pfam" id="PF05426"/>
    </source>
</evidence>
<proteinExistence type="predicted"/>
<evidence type="ECO:0000256" key="2">
    <source>
        <dbReference type="ARBA" id="ARBA00022741"/>
    </source>
</evidence>
<comment type="caution">
    <text evidence="7">The sequence shown here is derived from an EMBL/GenBank/DDBJ whole genome shotgun (WGS) entry which is preliminary data.</text>
</comment>
<evidence type="ECO:0000256" key="3">
    <source>
        <dbReference type="ARBA" id="ARBA00023239"/>
    </source>
</evidence>
<dbReference type="CDD" id="cd01860">
    <property type="entry name" value="Rab5_related"/>
    <property type="match status" value="1"/>
</dbReference>
<feature type="region of interest" description="Disordered" evidence="4">
    <location>
        <begin position="801"/>
        <end position="834"/>
    </location>
</feature>
<dbReference type="SUPFAM" id="SSF52540">
    <property type="entry name" value="P-loop containing nucleoside triphosphate hydrolases"/>
    <property type="match status" value="1"/>
</dbReference>
<dbReference type="EMBL" id="JAWWNJ010000001">
    <property type="protein sequence ID" value="KAK7064387.1"/>
    <property type="molecule type" value="Genomic_DNA"/>
</dbReference>
<keyword evidence="8" id="KW-1185">Reference proteome</keyword>
<dbReference type="PROSITE" id="PS51421">
    <property type="entry name" value="RAS"/>
    <property type="match status" value="1"/>
</dbReference>
<feature type="chain" id="PRO_5044001715" evidence="5">
    <location>
        <begin position="21"/>
        <end position="834"/>
    </location>
</feature>
<evidence type="ECO:0000256" key="4">
    <source>
        <dbReference type="SAM" id="MobiDB-lite"/>
    </source>
</evidence>
<dbReference type="SUPFAM" id="SSF48230">
    <property type="entry name" value="Chondroitin AC/alginate lyase"/>
    <property type="match status" value="1"/>
</dbReference>
<dbReference type="InterPro" id="IPR027417">
    <property type="entry name" value="P-loop_NTPase"/>
</dbReference>
<evidence type="ECO:0000313" key="7">
    <source>
        <dbReference type="EMBL" id="KAK7064387.1"/>
    </source>
</evidence>
<feature type="domain" description="Alginate lyase" evidence="6">
    <location>
        <begin position="232"/>
        <end position="493"/>
    </location>
</feature>
<dbReference type="GO" id="GO:0003924">
    <property type="term" value="F:GTPase activity"/>
    <property type="evidence" value="ECO:0007669"/>
    <property type="project" value="InterPro"/>
</dbReference>
<dbReference type="PROSITE" id="PS51420">
    <property type="entry name" value="RHO"/>
    <property type="match status" value="1"/>
</dbReference>
<dbReference type="PRINTS" id="PR00449">
    <property type="entry name" value="RASTRNSFRMNG"/>
</dbReference>
<dbReference type="GO" id="GO:0042597">
    <property type="term" value="C:periplasmic space"/>
    <property type="evidence" value="ECO:0007669"/>
    <property type="project" value="InterPro"/>
</dbReference>
<protein>
    <submittedName>
        <fullName evidence="7">Chondroitin AC/alginate lyase</fullName>
    </submittedName>
</protein>
<feature type="compositionally biased region" description="Acidic residues" evidence="4">
    <location>
        <begin position="123"/>
        <end position="143"/>
    </location>
</feature>